<dbReference type="InterPro" id="IPR010621">
    <property type="entry name" value="DUF1214"/>
</dbReference>
<reference evidence="4 5" key="1">
    <citation type="submission" date="2020-10" db="EMBL/GenBank/DDBJ databases">
        <title>Identification of Nocardia species via Next-generation sequencing and recognition of intraspecies genetic diversity.</title>
        <authorList>
            <person name="Li P."/>
            <person name="Li P."/>
            <person name="Lu B."/>
        </authorList>
    </citation>
    <scope>NUCLEOTIDE SEQUENCE [LARGE SCALE GENOMIC DNA]</scope>
    <source>
        <strain evidence="4 5">BJ06-0143</strain>
    </source>
</reference>
<dbReference type="RefSeq" id="WP_195000096.1">
    <property type="nucleotide sequence ID" value="NZ_JADLQN010000001.1"/>
</dbReference>
<evidence type="ECO:0000313" key="4">
    <source>
        <dbReference type="EMBL" id="MBF6353147.1"/>
    </source>
</evidence>
<protein>
    <submittedName>
        <fullName evidence="4">DUF1254 domain-containing protein</fullName>
    </submittedName>
</protein>
<dbReference type="Pfam" id="PF06742">
    <property type="entry name" value="DUF1214"/>
    <property type="match status" value="1"/>
</dbReference>
<keyword evidence="1" id="KW-0732">Signal</keyword>
<dbReference type="Gene3D" id="2.60.120.600">
    <property type="entry name" value="Domain of unknown function DUF1214, C-terminal domain"/>
    <property type="match status" value="1"/>
</dbReference>
<dbReference type="InterPro" id="IPR037049">
    <property type="entry name" value="DUF1214_C_sf"/>
</dbReference>
<keyword evidence="5" id="KW-1185">Reference proteome</keyword>
<evidence type="ECO:0000313" key="5">
    <source>
        <dbReference type="Proteomes" id="UP000707731"/>
    </source>
</evidence>
<dbReference type="Proteomes" id="UP000707731">
    <property type="component" value="Unassembled WGS sequence"/>
</dbReference>
<dbReference type="Gene3D" id="2.60.40.1610">
    <property type="entry name" value="Domain of unknown function DUF1254"/>
    <property type="match status" value="1"/>
</dbReference>
<dbReference type="PANTHER" id="PTHR36509:SF2">
    <property type="entry name" value="BLL3101 PROTEIN"/>
    <property type="match status" value="1"/>
</dbReference>
<dbReference type="PANTHER" id="PTHR36509">
    <property type="entry name" value="BLL3101 PROTEIN"/>
    <property type="match status" value="1"/>
</dbReference>
<dbReference type="Pfam" id="PF06863">
    <property type="entry name" value="DUF1254"/>
    <property type="match status" value="1"/>
</dbReference>
<feature type="signal peptide" evidence="1">
    <location>
        <begin position="1"/>
        <end position="20"/>
    </location>
</feature>
<accession>A0ABS0D647</accession>
<dbReference type="PROSITE" id="PS51257">
    <property type="entry name" value="PROKAR_LIPOPROTEIN"/>
    <property type="match status" value="1"/>
</dbReference>
<feature type="domain" description="DUF1214" evidence="2">
    <location>
        <begin position="348"/>
        <end position="454"/>
    </location>
</feature>
<evidence type="ECO:0000259" key="2">
    <source>
        <dbReference type="Pfam" id="PF06742"/>
    </source>
</evidence>
<organism evidence="4 5">
    <name type="scientific">Nocardia higoensis</name>
    <dbReference type="NCBI Taxonomy" id="228599"/>
    <lineage>
        <taxon>Bacteria</taxon>
        <taxon>Bacillati</taxon>
        <taxon>Actinomycetota</taxon>
        <taxon>Actinomycetes</taxon>
        <taxon>Mycobacteriales</taxon>
        <taxon>Nocardiaceae</taxon>
        <taxon>Nocardia</taxon>
    </lineage>
</organism>
<comment type="caution">
    <text evidence="4">The sequence shown here is derived from an EMBL/GenBank/DDBJ whole genome shotgun (WGS) entry which is preliminary data.</text>
</comment>
<feature type="chain" id="PRO_5045873398" evidence="1">
    <location>
        <begin position="21"/>
        <end position="471"/>
    </location>
</feature>
<dbReference type="SUPFAM" id="SSF160935">
    <property type="entry name" value="VPA0735-like"/>
    <property type="match status" value="1"/>
</dbReference>
<gene>
    <name evidence="4" type="ORF">IU449_01040</name>
</gene>
<evidence type="ECO:0000259" key="3">
    <source>
        <dbReference type="Pfam" id="PF06863"/>
    </source>
</evidence>
<sequence length="471" mass="51789">MLRSAVALAATMAFAATAVACDSDSAEPDPTTDAERQAAAMKAYAYTYPLVAVEVTRRQSTNLPTANPAIGMAPMNQLAPLNFLPNSDFTGVVRPNIDTLYVSMFFDVSAEPLVVSVPDMGGRYHLFPLLDMWTNVDASPGTRTLGDRGGYEFAIVGPDWQGTLPEGVIEYRLPTDGGWMIGRIQVNGAEDVANVVAIQNQMTAKPLRAYGKPYTPPENTAVNPDWPRGLEVAQYIHDLTPQQYWDLYYSSLSHDQIRPEDEALLDELAAIGWSPDRPLDLAALPEEERARWEKAWPKALSQIEVDLGEEPINGWQTARGSIGDYGDDYAARAVVAYAGLGANLPEDAVYPATRLDVEGVQLRSDTDYVLRFPAGQAPPVEAFWSLTMYDERGFLVANPVDRYALRGETLTQNPDGSIDIYIQRESPGMERETNWLPAPASGPFNLLLRAYWPDDAIIDSTWNPPAVTRAD</sequence>
<dbReference type="EMBL" id="JADLQN010000001">
    <property type="protein sequence ID" value="MBF6353147.1"/>
    <property type="molecule type" value="Genomic_DNA"/>
</dbReference>
<name>A0ABS0D647_9NOCA</name>
<proteinExistence type="predicted"/>
<feature type="domain" description="DUF1254" evidence="3">
    <location>
        <begin position="75"/>
        <end position="206"/>
    </location>
</feature>
<evidence type="ECO:0000256" key="1">
    <source>
        <dbReference type="SAM" id="SignalP"/>
    </source>
</evidence>
<dbReference type="InterPro" id="IPR010679">
    <property type="entry name" value="DUF1254"/>
</dbReference>
<dbReference type="InterPro" id="IPR037050">
    <property type="entry name" value="DUF1254_sf"/>
</dbReference>